<dbReference type="InterPro" id="IPR051495">
    <property type="entry name" value="Epithelial_Barrier/Signaling"/>
</dbReference>
<dbReference type="GO" id="GO:0005509">
    <property type="term" value="F:calcium ion binding"/>
    <property type="evidence" value="ECO:0007669"/>
    <property type="project" value="InterPro"/>
</dbReference>
<feature type="signal peptide" evidence="14">
    <location>
        <begin position="1"/>
        <end position="19"/>
    </location>
</feature>
<keyword evidence="7 13" id="KW-1133">Transmembrane helix</keyword>
<feature type="transmembrane region" description="Helical" evidence="13">
    <location>
        <begin position="960"/>
        <end position="983"/>
    </location>
</feature>
<feature type="region of interest" description="Disordered" evidence="12">
    <location>
        <begin position="728"/>
        <end position="753"/>
    </location>
</feature>
<dbReference type="STRING" id="53326.A0A016U293"/>
<evidence type="ECO:0000256" key="6">
    <source>
        <dbReference type="ARBA" id="ARBA00022837"/>
    </source>
</evidence>
<keyword evidence="8 13" id="KW-0472">Membrane</keyword>
<dbReference type="EMBL" id="JARK01001398">
    <property type="protein sequence ID" value="EYC09066.1"/>
    <property type="molecule type" value="Genomic_DNA"/>
</dbReference>
<dbReference type="GO" id="GO:0007160">
    <property type="term" value="P:cell-matrix adhesion"/>
    <property type="evidence" value="ECO:0007669"/>
    <property type="project" value="InterPro"/>
</dbReference>
<keyword evidence="18" id="KW-1185">Reference proteome</keyword>
<dbReference type="SMART" id="SM00181">
    <property type="entry name" value="EGF"/>
    <property type="match status" value="1"/>
</dbReference>
<evidence type="ECO:0000256" key="11">
    <source>
        <dbReference type="PROSITE-ProRule" id="PRU00076"/>
    </source>
</evidence>
<dbReference type="InterPro" id="IPR024731">
    <property type="entry name" value="NELL2-like_EGF"/>
</dbReference>
<gene>
    <name evidence="17" type="primary">Acey_s0062.g3334</name>
    <name evidence="17" type="synonym">Acey-D1044.2</name>
    <name evidence="17" type="ORF">Y032_0062g3334</name>
</gene>
<evidence type="ECO:0000256" key="1">
    <source>
        <dbReference type="ARBA" id="ARBA00004479"/>
    </source>
</evidence>
<feature type="domain" description="NIDO" evidence="16">
    <location>
        <begin position="494"/>
        <end position="634"/>
    </location>
</feature>
<dbReference type="SMART" id="SM00179">
    <property type="entry name" value="EGF_CA"/>
    <property type="match status" value="1"/>
</dbReference>
<evidence type="ECO:0000256" key="4">
    <source>
        <dbReference type="ARBA" id="ARBA00022729"/>
    </source>
</evidence>
<dbReference type="InterPro" id="IPR018097">
    <property type="entry name" value="EGF_Ca-bd_CS"/>
</dbReference>
<evidence type="ECO:0000256" key="7">
    <source>
        <dbReference type="ARBA" id="ARBA00022989"/>
    </source>
</evidence>
<evidence type="ECO:0000259" key="16">
    <source>
        <dbReference type="PROSITE" id="PS51220"/>
    </source>
</evidence>
<dbReference type="InterPro" id="IPR000742">
    <property type="entry name" value="EGF"/>
</dbReference>
<dbReference type="PANTHER" id="PTHR13802:SF64">
    <property type="entry name" value="DENDRITE EXTENSION DEFECTIVE PROTEIN 1"/>
    <property type="match status" value="1"/>
</dbReference>
<dbReference type="PROSITE" id="PS50026">
    <property type="entry name" value="EGF_3"/>
    <property type="match status" value="1"/>
</dbReference>
<dbReference type="GO" id="GO:0071944">
    <property type="term" value="C:cell periphery"/>
    <property type="evidence" value="ECO:0007669"/>
    <property type="project" value="UniProtKB-ARBA"/>
</dbReference>
<evidence type="ECO:0000256" key="9">
    <source>
        <dbReference type="ARBA" id="ARBA00023157"/>
    </source>
</evidence>
<proteinExistence type="predicted"/>
<comment type="subcellular location">
    <subcellularLocation>
        <location evidence="1">Membrane</location>
        <topology evidence="1">Single-pass type I membrane protein</topology>
    </subcellularLocation>
</comment>
<keyword evidence="4 14" id="KW-0732">Signal</keyword>
<dbReference type="PROSITE" id="PS01186">
    <property type="entry name" value="EGF_2"/>
    <property type="match status" value="1"/>
</dbReference>
<name>A0A016U293_9BILA</name>
<feature type="domain" description="NIDO" evidence="16">
    <location>
        <begin position="136"/>
        <end position="276"/>
    </location>
</feature>
<comment type="caution">
    <text evidence="11">Lacks conserved residue(s) required for the propagation of feature annotation.</text>
</comment>
<keyword evidence="3 13" id="KW-0812">Transmembrane</keyword>
<evidence type="ECO:0000256" key="13">
    <source>
        <dbReference type="SAM" id="Phobius"/>
    </source>
</evidence>
<dbReference type="PROSITE" id="PS01187">
    <property type="entry name" value="EGF_CA"/>
    <property type="match status" value="1"/>
</dbReference>
<comment type="caution">
    <text evidence="17">The sequence shown here is derived from an EMBL/GenBank/DDBJ whole genome shotgun (WGS) entry which is preliminary data.</text>
</comment>
<evidence type="ECO:0000256" key="12">
    <source>
        <dbReference type="SAM" id="MobiDB-lite"/>
    </source>
</evidence>
<dbReference type="SMART" id="SM00539">
    <property type="entry name" value="NIDO"/>
    <property type="match status" value="2"/>
</dbReference>
<dbReference type="GO" id="GO:0048731">
    <property type="term" value="P:system development"/>
    <property type="evidence" value="ECO:0007669"/>
    <property type="project" value="UniProtKB-ARBA"/>
</dbReference>
<sequence length="1131" mass="124572">MWTPLLAFLPLVAAMRVDPERIAARLRIEAEIANDRGEAARSSRDRRQLQPKEISIQVTAPLFSSRLFEFGKDAEDNEVPQALDVGKKVQLTNPLNYYGEDYNTLYVLSNGAIGFEANARTYKAGLFPSGARLIAPFWNRNDLRKGGHVYYREVTKGRVLERGQSEIRYQYDRSVHVKSAVIVTWEKMQPLEGTAALPEENTNTFQAALFITDNGTYANFIYSNIGWTQGAEAGFNRGDNSEHYALPTSGTGNIMYLEEYGNTGIPGEWMFELGETRVVRCKQGIKGDTCDEECSAGEWGADCASCCHCGEGTCHPLTGECPKGCAECWMGGNCQTKKENCHARASAQCAPNAISFTDYDRCGEPLQRCQCLSGFTGDGYKNCHDVDECREQVCHKNAVCTNTPGRYFCQCGEGFSGDGVTECVASFLFPSDGHQPLPKSRTSKVLWQLKSPMKLFGNSYDRITVTTSGLLSLTDVSKASGEKLEEMKMTGIAPFFAPIDTSRGGHVTVAEVTDSETLTRVTRSIQENYDEPSFQAKSVLIVTYMNVTDGKAPKGNTFQTLLISGTNNKREKMTFAELLYKDMQWGEGAEAGIMTNDVSSSVTLPGSGTQGMEQLAQLSNVGQPGVWLFRIDEPSIQPCPLAGQQPPFCQKKTRPTDRILPSRIGQKTRPPLVAQNVEARPENVPAGAVPVGAPRIIQPQLEPIRGHNSLPNTPLEVSVTTAPLFPERSTSAKTARPRPRYESTPHRPIVSLGDRDFEELGPDVFEITFPPFVTVIPEVFNSKTTKQLPDFTVQESVTTTTRRPSTVEATFPTFKLSDTHETLVTVQPVNSEPEATTTTKKTAPVVVSATTGEPLNDEDVFEVQVEPETVSSVSSEPPRVQIVEKPIVPKIPETRTTEEVVTERQTVTPSTTAAHVFVFTTTPKPTTRPAPKRPHIVTAGTTTTVEPEEDREAAASKMAIIIPSVIVVVWIMLLIAIALFVCCRRRSSSAQLRPYGPVYSVQPTAYALKRNGKHVEGSYEDHLEKAARISNEMNAYNQSGRLSLYGSYWNLNNSPSSNPSTNRQHSPQYNGYTPSVGLLLLDRKYEKSRLEADAPRSDDAPAYADSVICTSVRNMYLLGVTYEHRSGYKSI</sequence>
<evidence type="ECO:0000256" key="8">
    <source>
        <dbReference type="ARBA" id="ARBA00023136"/>
    </source>
</evidence>
<organism evidence="17 18">
    <name type="scientific">Ancylostoma ceylanicum</name>
    <dbReference type="NCBI Taxonomy" id="53326"/>
    <lineage>
        <taxon>Eukaryota</taxon>
        <taxon>Metazoa</taxon>
        <taxon>Ecdysozoa</taxon>
        <taxon>Nematoda</taxon>
        <taxon>Chromadorea</taxon>
        <taxon>Rhabditida</taxon>
        <taxon>Rhabditina</taxon>
        <taxon>Rhabditomorpha</taxon>
        <taxon>Strongyloidea</taxon>
        <taxon>Ancylostomatidae</taxon>
        <taxon>Ancylostomatinae</taxon>
        <taxon>Ancylostoma</taxon>
    </lineage>
</organism>
<dbReference type="Gene3D" id="2.10.25.10">
    <property type="entry name" value="Laminin"/>
    <property type="match status" value="1"/>
</dbReference>
<accession>A0A016U293</accession>
<keyword evidence="6" id="KW-0106">Calcium</keyword>
<dbReference type="InterPro" id="IPR003886">
    <property type="entry name" value="NIDO_dom"/>
</dbReference>
<dbReference type="FunFam" id="2.10.25.10:FF:000202">
    <property type="entry name" value="Multiple epidermal growth factor-like domains 8"/>
    <property type="match status" value="1"/>
</dbReference>
<dbReference type="CDD" id="cd00054">
    <property type="entry name" value="EGF_CA"/>
    <property type="match status" value="1"/>
</dbReference>
<dbReference type="InterPro" id="IPR001881">
    <property type="entry name" value="EGF-like_Ca-bd_dom"/>
</dbReference>
<dbReference type="Pfam" id="PF12947">
    <property type="entry name" value="EGF_3"/>
    <property type="match status" value="1"/>
</dbReference>
<feature type="domain" description="EGF-like" evidence="15">
    <location>
        <begin position="385"/>
        <end position="424"/>
    </location>
</feature>
<dbReference type="OrthoDB" id="6236007at2759"/>
<evidence type="ECO:0008006" key="19">
    <source>
        <dbReference type="Google" id="ProtNLM"/>
    </source>
</evidence>
<evidence type="ECO:0000256" key="5">
    <source>
        <dbReference type="ARBA" id="ARBA00022737"/>
    </source>
</evidence>
<dbReference type="SUPFAM" id="SSF57196">
    <property type="entry name" value="EGF/Laminin"/>
    <property type="match status" value="1"/>
</dbReference>
<evidence type="ECO:0000259" key="15">
    <source>
        <dbReference type="PROSITE" id="PS50026"/>
    </source>
</evidence>
<dbReference type="GO" id="GO:0048513">
    <property type="term" value="P:animal organ development"/>
    <property type="evidence" value="ECO:0007669"/>
    <property type="project" value="UniProtKB-ARBA"/>
</dbReference>
<dbReference type="PROSITE" id="PS51220">
    <property type="entry name" value="NIDO"/>
    <property type="match status" value="2"/>
</dbReference>
<dbReference type="Pfam" id="PF06119">
    <property type="entry name" value="NIDO"/>
    <property type="match status" value="2"/>
</dbReference>
<evidence type="ECO:0000313" key="18">
    <source>
        <dbReference type="Proteomes" id="UP000024635"/>
    </source>
</evidence>
<dbReference type="PROSITE" id="PS00010">
    <property type="entry name" value="ASX_HYDROXYL"/>
    <property type="match status" value="1"/>
</dbReference>
<feature type="chain" id="PRO_5001488278" description="Nidogen-like protein" evidence="14">
    <location>
        <begin position="20"/>
        <end position="1131"/>
    </location>
</feature>
<dbReference type="Proteomes" id="UP000024635">
    <property type="component" value="Unassembled WGS sequence"/>
</dbReference>
<dbReference type="Gene3D" id="2.170.300.10">
    <property type="entry name" value="Tie2 ligand-binding domain superfamily"/>
    <property type="match status" value="1"/>
</dbReference>
<dbReference type="AlphaFoldDB" id="A0A016U293"/>
<evidence type="ECO:0000256" key="3">
    <source>
        <dbReference type="ARBA" id="ARBA00022692"/>
    </source>
</evidence>
<reference evidence="18" key="1">
    <citation type="journal article" date="2015" name="Nat. Genet.">
        <title>The genome and transcriptome of the zoonotic hookworm Ancylostoma ceylanicum identify infection-specific gene families.</title>
        <authorList>
            <person name="Schwarz E.M."/>
            <person name="Hu Y."/>
            <person name="Antoshechkin I."/>
            <person name="Miller M.M."/>
            <person name="Sternberg P.W."/>
            <person name="Aroian R.V."/>
        </authorList>
    </citation>
    <scope>NUCLEOTIDE SEQUENCE</scope>
    <source>
        <strain evidence="18">HY135</strain>
    </source>
</reference>
<dbReference type="GO" id="GO:0016020">
    <property type="term" value="C:membrane"/>
    <property type="evidence" value="ECO:0007669"/>
    <property type="project" value="UniProtKB-SubCell"/>
</dbReference>
<evidence type="ECO:0000256" key="10">
    <source>
        <dbReference type="ARBA" id="ARBA00023180"/>
    </source>
</evidence>
<evidence type="ECO:0000256" key="14">
    <source>
        <dbReference type="SAM" id="SignalP"/>
    </source>
</evidence>
<keyword evidence="2 11" id="KW-0245">EGF-like domain</keyword>
<evidence type="ECO:0000256" key="2">
    <source>
        <dbReference type="ARBA" id="ARBA00022536"/>
    </source>
</evidence>
<dbReference type="PANTHER" id="PTHR13802">
    <property type="entry name" value="MUCIN 4-RELATED"/>
    <property type="match status" value="1"/>
</dbReference>
<protein>
    <recommendedName>
        <fullName evidence="19">Nidogen-like protein</fullName>
    </recommendedName>
</protein>
<keyword evidence="9" id="KW-1015">Disulfide bond</keyword>
<keyword evidence="5" id="KW-0677">Repeat</keyword>
<keyword evidence="10" id="KW-0325">Glycoprotein</keyword>
<evidence type="ECO:0000313" key="17">
    <source>
        <dbReference type="EMBL" id="EYC09066.1"/>
    </source>
</evidence>
<dbReference type="InterPro" id="IPR000152">
    <property type="entry name" value="EGF-type_Asp/Asn_hydroxyl_site"/>
</dbReference>